<dbReference type="Pfam" id="PF00583">
    <property type="entry name" value="Acetyltransf_1"/>
    <property type="match status" value="1"/>
</dbReference>
<dbReference type="EMBL" id="JABEVU030000001">
    <property type="protein sequence ID" value="MDB0581330.1"/>
    <property type="molecule type" value="Genomic_DNA"/>
</dbReference>
<evidence type="ECO:0000313" key="5">
    <source>
        <dbReference type="Proteomes" id="UP000527860"/>
    </source>
</evidence>
<gene>
    <name evidence="3" type="ORF">F7P68_0012425</name>
    <name evidence="2" type="ORF">SN16_11010</name>
</gene>
<organism evidence="2 4">
    <name type="scientific">Salinicoccus roseus</name>
    <dbReference type="NCBI Taxonomy" id="45670"/>
    <lineage>
        <taxon>Bacteria</taxon>
        <taxon>Bacillati</taxon>
        <taxon>Bacillota</taxon>
        <taxon>Bacilli</taxon>
        <taxon>Bacillales</taxon>
        <taxon>Staphylococcaceae</taxon>
        <taxon>Salinicoccus</taxon>
    </lineage>
</organism>
<reference evidence="3" key="3">
    <citation type="submission" date="2022-12" db="EMBL/GenBank/DDBJ databases">
        <title>Genome analysis and biological profiling of marine Salinicoccus roseus MOSEL-ME25.</title>
        <authorList>
            <person name="Mirza F.T."/>
            <person name="Xie Y."/>
            <person name="Shinwari Z.K."/>
        </authorList>
    </citation>
    <scope>NUCLEOTIDE SEQUENCE</scope>
    <source>
        <strain evidence="3">MOSEL-ME25</strain>
    </source>
</reference>
<dbReference type="Proteomes" id="UP000527860">
    <property type="component" value="Unassembled WGS sequence"/>
</dbReference>
<sequence>MDFKTLHLGDLPELLSLQNMVYESLEDKEVLQTLTEREFKEIIAQGFIIGAVDDGHLVASRSMYVPTPDEEEHLADEVGLKDKEKVIYSEISFIAPSHRGRGLQTSMGRHLIEMVRSDGRFHDVLTTVMPENVPSLKDKFRLGFKIRKTTYKYNGKKRHVMHLHLWEPYVRSGEATRIHYTDTDWMLEHGADYVGNDFDGEYISYYRK</sequence>
<dbReference type="GO" id="GO:0016747">
    <property type="term" value="F:acyltransferase activity, transferring groups other than amino-acyl groups"/>
    <property type="evidence" value="ECO:0007669"/>
    <property type="project" value="InterPro"/>
</dbReference>
<comment type="caution">
    <text evidence="2">The sequence shown here is derived from an EMBL/GenBank/DDBJ whole genome shotgun (WGS) entry which is preliminary data.</text>
</comment>
<evidence type="ECO:0000259" key="1">
    <source>
        <dbReference type="PROSITE" id="PS51186"/>
    </source>
</evidence>
<evidence type="ECO:0000313" key="4">
    <source>
        <dbReference type="Proteomes" id="UP000031546"/>
    </source>
</evidence>
<dbReference type="RefSeq" id="WP_040106669.1">
    <property type="nucleotide sequence ID" value="NZ_JABEVU030000001.1"/>
</dbReference>
<dbReference type="GeneID" id="77846081"/>
<protein>
    <submittedName>
        <fullName evidence="3">GNAT family N-acetyltransferase</fullName>
        <ecNumber evidence="3">2.3.1.-</ecNumber>
    </submittedName>
</protein>
<dbReference type="STRING" id="45670.SN16_11010"/>
<keyword evidence="5" id="KW-1185">Reference proteome</keyword>
<dbReference type="AlphaFoldDB" id="A0A0C2DJ79"/>
<proteinExistence type="predicted"/>
<evidence type="ECO:0000313" key="3">
    <source>
        <dbReference type="EMBL" id="MDB0581330.1"/>
    </source>
</evidence>
<name>A0A0C2DJ79_9STAP</name>
<dbReference type="EC" id="2.3.1.-" evidence="3"/>
<dbReference type="Gene3D" id="3.40.630.30">
    <property type="match status" value="1"/>
</dbReference>
<dbReference type="OrthoDB" id="8750087at2"/>
<accession>A0A0C2DJ79</accession>
<dbReference type="EMBL" id="JXII01000009">
    <property type="protein sequence ID" value="KIH70028.1"/>
    <property type="molecule type" value="Genomic_DNA"/>
</dbReference>
<keyword evidence="3" id="KW-0808">Transferase</keyword>
<dbReference type="InterPro" id="IPR016181">
    <property type="entry name" value="Acyl_CoA_acyltransferase"/>
</dbReference>
<feature type="domain" description="N-acetyltransferase" evidence="1">
    <location>
        <begin position="1"/>
        <end position="167"/>
    </location>
</feature>
<reference evidence="2 4" key="1">
    <citation type="submission" date="2015-01" db="EMBL/GenBank/DDBJ databases">
        <title>Genome sequences of high lactate-tolerant strain Salinicoccus roseus W12 with industrial interest.</title>
        <authorList>
            <person name="Wang H."/>
            <person name="Yu B."/>
        </authorList>
    </citation>
    <scope>NUCLEOTIDE SEQUENCE [LARGE SCALE GENOMIC DNA]</scope>
    <source>
        <strain evidence="2 4">W12</strain>
    </source>
</reference>
<reference evidence="3" key="2">
    <citation type="submission" date="2020-04" db="EMBL/GenBank/DDBJ databases">
        <authorList>
            <person name="Tanveer F."/>
            <person name="Xie Y."/>
            <person name="Shinwari Z.K."/>
        </authorList>
    </citation>
    <scope>NUCLEOTIDE SEQUENCE</scope>
    <source>
        <strain evidence="3">MOSEL-ME25</strain>
    </source>
</reference>
<dbReference type="Proteomes" id="UP000031546">
    <property type="component" value="Unassembled WGS sequence"/>
</dbReference>
<dbReference type="PROSITE" id="PS51186">
    <property type="entry name" value="GNAT"/>
    <property type="match status" value="1"/>
</dbReference>
<keyword evidence="3" id="KW-0012">Acyltransferase</keyword>
<dbReference type="SUPFAM" id="SSF55729">
    <property type="entry name" value="Acyl-CoA N-acyltransferases (Nat)"/>
    <property type="match status" value="1"/>
</dbReference>
<dbReference type="InterPro" id="IPR000182">
    <property type="entry name" value="GNAT_dom"/>
</dbReference>
<evidence type="ECO:0000313" key="2">
    <source>
        <dbReference type="EMBL" id="KIH70028.1"/>
    </source>
</evidence>